<evidence type="ECO:0000256" key="1">
    <source>
        <dbReference type="ARBA" id="ARBA00023015"/>
    </source>
</evidence>
<reference evidence="5 6" key="1">
    <citation type="submission" date="2019-12" db="EMBL/GenBank/DDBJ databases">
        <title>Sequence classification of anaerobic respiratory reductive dehalogenases: First we see many, then we see few.</title>
        <authorList>
            <person name="Molenda O."/>
            <person name="Puentes Jacome L.A."/>
            <person name="Cao X."/>
            <person name="Nesbo C.L."/>
            <person name="Tang S."/>
            <person name="Morson N."/>
            <person name="Patron J."/>
            <person name="Lomheim L."/>
            <person name="Wishart D.S."/>
            <person name="Edwards E.A."/>
        </authorList>
    </citation>
    <scope>NUCLEOTIDE SEQUENCE [LARGE SCALE GENOMIC DNA]</scope>
    <source>
        <strain evidence="5 6">12DCA</strain>
    </source>
</reference>
<dbReference type="Gene3D" id="1.10.10.10">
    <property type="entry name" value="Winged helix-like DNA-binding domain superfamily/Winged helix DNA-binding domain"/>
    <property type="match status" value="1"/>
</dbReference>
<proteinExistence type="predicted"/>
<dbReference type="RefSeq" id="WP_025205499.1">
    <property type="nucleotide sequence ID" value="NZ_CP046996.1"/>
</dbReference>
<evidence type="ECO:0000313" key="5">
    <source>
        <dbReference type="EMBL" id="QHA00404.1"/>
    </source>
</evidence>
<organism evidence="5 6">
    <name type="scientific">Dehalobacter restrictus</name>
    <dbReference type="NCBI Taxonomy" id="55583"/>
    <lineage>
        <taxon>Bacteria</taxon>
        <taxon>Bacillati</taxon>
        <taxon>Bacillota</taxon>
        <taxon>Clostridia</taxon>
        <taxon>Eubacteriales</taxon>
        <taxon>Desulfitobacteriaceae</taxon>
        <taxon>Dehalobacter</taxon>
    </lineage>
</organism>
<evidence type="ECO:0000259" key="4">
    <source>
        <dbReference type="PROSITE" id="PS51118"/>
    </source>
</evidence>
<dbReference type="CDD" id="cd00090">
    <property type="entry name" value="HTH_ARSR"/>
    <property type="match status" value="1"/>
</dbReference>
<evidence type="ECO:0000256" key="2">
    <source>
        <dbReference type="ARBA" id="ARBA00023125"/>
    </source>
</evidence>
<dbReference type="AlphaFoldDB" id="A0A857DGI1"/>
<dbReference type="InterPro" id="IPR002577">
    <property type="entry name" value="HTH_HxlR"/>
</dbReference>
<dbReference type="SUPFAM" id="SSF46785">
    <property type="entry name" value="Winged helix' DNA-binding domain"/>
    <property type="match status" value="1"/>
</dbReference>
<evidence type="ECO:0000313" key="6">
    <source>
        <dbReference type="Proteomes" id="UP000430508"/>
    </source>
</evidence>
<dbReference type="InterPro" id="IPR036390">
    <property type="entry name" value="WH_DNA-bd_sf"/>
</dbReference>
<dbReference type="EMBL" id="CP046996">
    <property type="protein sequence ID" value="QHA00404.1"/>
    <property type="molecule type" value="Genomic_DNA"/>
</dbReference>
<dbReference type="Proteomes" id="UP000430508">
    <property type="component" value="Chromosome"/>
</dbReference>
<keyword evidence="3" id="KW-0804">Transcription</keyword>
<accession>A0A857DGI1</accession>
<dbReference type="Pfam" id="PF01638">
    <property type="entry name" value="HxlR"/>
    <property type="match status" value="1"/>
</dbReference>
<feature type="domain" description="HTH hxlR-type" evidence="4">
    <location>
        <begin position="11"/>
        <end position="109"/>
    </location>
</feature>
<gene>
    <name evidence="5" type="ORF">GQ588_07045</name>
</gene>
<dbReference type="InterPro" id="IPR011991">
    <property type="entry name" value="ArsR-like_HTH"/>
</dbReference>
<keyword evidence="2" id="KW-0238">DNA-binding</keyword>
<dbReference type="PANTHER" id="PTHR33204">
    <property type="entry name" value="TRANSCRIPTIONAL REGULATOR, MARR FAMILY"/>
    <property type="match status" value="1"/>
</dbReference>
<name>A0A857DGI1_9FIRM</name>
<sequence length="113" mass="13380">MEQEINLFGKCPYFTAQKIFSGKWSILIIKHLREKTHRFGELQRKIPGITQATLTKQLRFLEEFGMIDRYVYPEVPPKVEYSLSKIGQEFIPVLEQFEVFGNKFIAQMSEYKI</sequence>
<dbReference type="PROSITE" id="PS51118">
    <property type="entry name" value="HTH_HXLR"/>
    <property type="match status" value="1"/>
</dbReference>
<keyword evidence="1" id="KW-0805">Transcription regulation</keyword>
<dbReference type="InterPro" id="IPR036388">
    <property type="entry name" value="WH-like_DNA-bd_sf"/>
</dbReference>
<evidence type="ECO:0000256" key="3">
    <source>
        <dbReference type="ARBA" id="ARBA00023163"/>
    </source>
</evidence>
<protein>
    <submittedName>
        <fullName evidence="5">Transcriptional regulator</fullName>
    </submittedName>
</protein>
<dbReference type="GO" id="GO:0003677">
    <property type="term" value="F:DNA binding"/>
    <property type="evidence" value="ECO:0007669"/>
    <property type="project" value="UniProtKB-KW"/>
</dbReference>